<proteinExistence type="predicted"/>
<keyword evidence="2" id="KW-1185">Reference proteome</keyword>
<organism evidence="1 2">
    <name type="scientific">Eumeta variegata</name>
    <name type="common">Bagworm moth</name>
    <name type="synonym">Eumeta japonica</name>
    <dbReference type="NCBI Taxonomy" id="151549"/>
    <lineage>
        <taxon>Eukaryota</taxon>
        <taxon>Metazoa</taxon>
        <taxon>Ecdysozoa</taxon>
        <taxon>Arthropoda</taxon>
        <taxon>Hexapoda</taxon>
        <taxon>Insecta</taxon>
        <taxon>Pterygota</taxon>
        <taxon>Neoptera</taxon>
        <taxon>Endopterygota</taxon>
        <taxon>Lepidoptera</taxon>
        <taxon>Glossata</taxon>
        <taxon>Ditrysia</taxon>
        <taxon>Tineoidea</taxon>
        <taxon>Psychidae</taxon>
        <taxon>Oiketicinae</taxon>
        <taxon>Eumeta</taxon>
    </lineage>
</organism>
<evidence type="ECO:0000313" key="1">
    <source>
        <dbReference type="EMBL" id="GBP41734.1"/>
    </source>
</evidence>
<protein>
    <recommendedName>
        <fullName evidence="3">Reverse transcriptase domain-containing protein</fullName>
    </recommendedName>
</protein>
<evidence type="ECO:0008006" key="3">
    <source>
        <dbReference type="Google" id="ProtNLM"/>
    </source>
</evidence>
<name>A0A4C1VV31_EUMVA</name>
<dbReference type="AlphaFoldDB" id="A0A4C1VV31"/>
<comment type="caution">
    <text evidence="1">The sequence shown here is derived from an EMBL/GenBank/DDBJ whole genome shotgun (WGS) entry which is preliminary data.</text>
</comment>
<sequence>MSKRDHERFRDRDLAKAFDTVNHVILLNKLERYGIIGVANNLIKDYLDNRVQTVNVDNLYNEILGIESGIRIKIKIETGNKIKKRKGLEMKISTYTYTYFQLSVARDQVFLLGYSFRSRLANDVRRRSETRIKLSKEYHKYFSSAHSLAAAARGAGRTPRAYLNSPKVTSRISMDELSPEARVGGEFRFEMLIPMNKFACTVSPAPSMS</sequence>
<reference evidence="1 2" key="1">
    <citation type="journal article" date="2019" name="Commun. Biol.">
        <title>The bagworm genome reveals a unique fibroin gene that provides high tensile strength.</title>
        <authorList>
            <person name="Kono N."/>
            <person name="Nakamura H."/>
            <person name="Ohtoshi R."/>
            <person name="Tomita M."/>
            <person name="Numata K."/>
            <person name="Arakawa K."/>
        </authorList>
    </citation>
    <scope>NUCLEOTIDE SEQUENCE [LARGE SCALE GENOMIC DNA]</scope>
</reference>
<gene>
    <name evidence="1" type="ORF">EVAR_33725_1</name>
</gene>
<dbReference type="STRING" id="151549.A0A4C1VV31"/>
<dbReference type="OrthoDB" id="414730at2759"/>
<accession>A0A4C1VV31</accession>
<dbReference type="Proteomes" id="UP000299102">
    <property type="component" value="Unassembled WGS sequence"/>
</dbReference>
<dbReference type="EMBL" id="BGZK01000405">
    <property type="protein sequence ID" value="GBP41734.1"/>
    <property type="molecule type" value="Genomic_DNA"/>
</dbReference>
<evidence type="ECO:0000313" key="2">
    <source>
        <dbReference type="Proteomes" id="UP000299102"/>
    </source>
</evidence>